<gene>
    <name evidence="3" type="primary">LOC102801283</name>
</gene>
<sequence>MYCDCRSAYRNKLYPYLLVKRLPVLTSGSVEPGFEEIEQAFRSLHEQGLEAGSAFAVYYKGQKIVDLWGGYANYDEEDPWLEETMSMVYSSTKGVSAICIAVAVEHGYLDYDQKISHYWPEFAQNGKENITIKQLVNHE</sequence>
<proteinExistence type="predicted"/>
<evidence type="ECO:0000259" key="1">
    <source>
        <dbReference type="Pfam" id="PF00144"/>
    </source>
</evidence>
<dbReference type="PANTHER" id="PTHR43319:SF3">
    <property type="entry name" value="BETA-LACTAMASE-RELATED DOMAIN-CONTAINING PROTEIN"/>
    <property type="match status" value="1"/>
</dbReference>
<name>A0ABM0M7B0_SACKO</name>
<evidence type="ECO:0000313" key="3">
    <source>
        <dbReference type="RefSeq" id="XP_006815901.1"/>
    </source>
</evidence>
<dbReference type="Gene3D" id="3.40.710.10">
    <property type="entry name" value="DD-peptidase/beta-lactamase superfamily"/>
    <property type="match status" value="1"/>
</dbReference>
<feature type="non-terminal residue" evidence="3">
    <location>
        <position position="139"/>
    </location>
</feature>
<dbReference type="RefSeq" id="XP_006815901.1">
    <property type="nucleotide sequence ID" value="XM_006815838.1"/>
</dbReference>
<dbReference type="SUPFAM" id="SSF56601">
    <property type="entry name" value="beta-lactamase/transpeptidase-like"/>
    <property type="match status" value="1"/>
</dbReference>
<organism evidence="2 3">
    <name type="scientific">Saccoglossus kowalevskii</name>
    <name type="common">Acorn worm</name>
    <dbReference type="NCBI Taxonomy" id="10224"/>
    <lineage>
        <taxon>Eukaryota</taxon>
        <taxon>Metazoa</taxon>
        <taxon>Hemichordata</taxon>
        <taxon>Enteropneusta</taxon>
        <taxon>Harrimaniidae</taxon>
        <taxon>Saccoglossus</taxon>
    </lineage>
</organism>
<protein>
    <submittedName>
        <fullName evidence="3">Beta-lactamase domain-containing protein 2-like</fullName>
    </submittedName>
</protein>
<dbReference type="Proteomes" id="UP000694865">
    <property type="component" value="Unplaced"/>
</dbReference>
<dbReference type="InterPro" id="IPR001466">
    <property type="entry name" value="Beta-lactam-related"/>
</dbReference>
<reference evidence="3" key="1">
    <citation type="submission" date="2025-08" db="UniProtKB">
        <authorList>
            <consortium name="RefSeq"/>
        </authorList>
    </citation>
    <scope>IDENTIFICATION</scope>
    <source>
        <tissue evidence="3">Testes</tissue>
    </source>
</reference>
<dbReference type="InterPro" id="IPR052907">
    <property type="entry name" value="Beta-lactamase/esterase"/>
</dbReference>
<dbReference type="InterPro" id="IPR012338">
    <property type="entry name" value="Beta-lactam/transpept-like"/>
</dbReference>
<evidence type="ECO:0000313" key="2">
    <source>
        <dbReference type="Proteomes" id="UP000694865"/>
    </source>
</evidence>
<dbReference type="PANTHER" id="PTHR43319">
    <property type="entry name" value="BETA-LACTAMASE-RELATED"/>
    <property type="match status" value="1"/>
</dbReference>
<dbReference type="GeneID" id="102801283"/>
<dbReference type="Pfam" id="PF00144">
    <property type="entry name" value="Beta-lactamase"/>
    <property type="match status" value="1"/>
</dbReference>
<keyword evidence="2" id="KW-1185">Reference proteome</keyword>
<accession>A0ABM0M7B0</accession>
<feature type="domain" description="Beta-lactamase-related" evidence="1">
    <location>
        <begin position="38"/>
        <end position="138"/>
    </location>
</feature>